<dbReference type="InterPro" id="IPR018704">
    <property type="entry name" value="SecYEG/CpoB_TPR"/>
</dbReference>
<gene>
    <name evidence="3" type="ORF">EXM22_06045</name>
</gene>
<feature type="transmembrane region" description="Helical" evidence="1">
    <location>
        <begin position="25"/>
        <end position="43"/>
    </location>
</feature>
<evidence type="ECO:0000256" key="1">
    <source>
        <dbReference type="SAM" id="Phobius"/>
    </source>
</evidence>
<dbReference type="AlphaFoldDB" id="A0A5C1QJR6"/>
<dbReference type="Proteomes" id="UP000324209">
    <property type="component" value="Chromosome"/>
</dbReference>
<dbReference type="RefSeq" id="WP_149485648.1">
    <property type="nucleotide sequence ID" value="NZ_CP036150.1"/>
</dbReference>
<dbReference type="Pfam" id="PF09976">
    <property type="entry name" value="TPR_21"/>
    <property type="match status" value="1"/>
</dbReference>
<reference evidence="3 4" key="1">
    <citation type="submission" date="2019-02" db="EMBL/GenBank/DDBJ databases">
        <title>Complete Genome Sequence and Methylome Analysis of free living Spirochaetas.</title>
        <authorList>
            <person name="Fomenkov A."/>
            <person name="Dubinina G."/>
            <person name="Leshcheva N."/>
            <person name="Mikheeva N."/>
            <person name="Grabovich M."/>
            <person name="Vincze T."/>
            <person name="Roberts R.J."/>
        </authorList>
    </citation>
    <scope>NUCLEOTIDE SEQUENCE [LARGE SCALE GENOMIC DNA]</scope>
    <source>
        <strain evidence="3 4">K2</strain>
    </source>
</reference>
<organism evidence="3 4">
    <name type="scientific">Oceanispirochaeta crateris</name>
    <dbReference type="NCBI Taxonomy" id="2518645"/>
    <lineage>
        <taxon>Bacteria</taxon>
        <taxon>Pseudomonadati</taxon>
        <taxon>Spirochaetota</taxon>
        <taxon>Spirochaetia</taxon>
        <taxon>Spirochaetales</taxon>
        <taxon>Spirochaetaceae</taxon>
        <taxon>Oceanispirochaeta</taxon>
    </lineage>
</organism>
<dbReference type="EMBL" id="CP036150">
    <property type="protein sequence ID" value="QEN07568.1"/>
    <property type="molecule type" value="Genomic_DNA"/>
</dbReference>
<protein>
    <submittedName>
        <fullName evidence="3">Tetratricopeptide repeat protein</fullName>
    </submittedName>
</protein>
<keyword evidence="1" id="KW-1133">Transmembrane helix</keyword>
<dbReference type="OrthoDB" id="359271at2"/>
<keyword evidence="1" id="KW-0472">Membrane</keyword>
<name>A0A5C1QJR6_9SPIO</name>
<feature type="domain" description="Ancillary SecYEG translocon subunit/Cell division coordinator CpoB TPR" evidence="2">
    <location>
        <begin position="29"/>
        <end position="165"/>
    </location>
</feature>
<accession>A0A5C1QJR6</accession>
<sequence length="226" mass="24791">MNVKSNTESTLTEKVSILIRDHRKYLIIASVFFVLILVAIGAVEYRSNKKAEKSVQAAEQIESVLQDYLGAAEEDKAELKDELTALIADSKTNYKNLYAHMRGLYAEAQILADSEDWAGSAAAYKALADNFATSYIAPVALINAAAMEEEAGDIEEAISLLERTIADYKDVSAAIPEVLFNLGRLSEGLGDGSKAEEYYNRISEEYGSSNWNNLAKSRIIAIKYGS</sequence>
<keyword evidence="4" id="KW-1185">Reference proteome</keyword>
<dbReference type="KEGG" id="ock:EXM22_06045"/>
<dbReference type="InterPro" id="IPR019734">
    <property type="entry name" value="TPR_rpt"/>
</dbReference>
<evidence type="ECO:0000313" key="4">
    <source>
        <dbReference type="Proteomes" id="UP000324209"/>
    </source>
</evidence>
<dbReference type="Pfam" id="PF13174">
    <property type="entry name" value="TPR_6"/>
    <property type="match status" value="1"/>
</dbReference>
<dbReference type="SUPFAM" id="SSF48452">
    <property type="entry name" value="TPR-like"/>
    <property type="match status" value="1"/>
</dbReference>
<evidence type="ECO:0000313" key="3">
    <source>
        <dbReference type="EMBL" id="QEN07568.1"/>
    </source>
</evidence>
<dbReference type="InterPro" id="IPR011990">
    <property type="entry name" value="TPR-like_helical_dom_sf"/>
</dbReference>
<dbReference type="Gene3D" id="1.25.40.10">
    <property type="entry name" value="Tetratricopeptide repeat domain"/>
    <property type="match status" value="1"/>
</dbReference>
<keyword evidence="1" id="KW-0812">Transmembrane</keyword>
<proteinExistence type="predicted"/>
<evidence type="ECO:0000259" key="2">
    <source>
        <dbReference type="Pfam" id="PF09976"/>
    </source>
</evidence>